<dbReference type="SUPFAM" id="SSF46894">
    <property type="entry name" value="C-terminal effector domain of the bipartite response regulators"/>
    <property type="match status" value="1"/>
</dbReference>
<dbReference type="AlphaFoldDB" id="A0A9D9ICY3"/>
<proteinExistence type="predicted"/>
<accession>A0A9D9ICY3</accession>
<gene>
    <name evidence="2" type="ORF">IAA72_09185</name>
</gene>
<evidence type="ECO:0000259" key="1">
    <source>
        <dbReference type="SMART" id="SM00421"/>
    </source>
</evidence>
<dbReference type="InterPro" id="IPR036388">
    <property type="entry name" value="WH-like_DNA-bd_sf"/>
</dbReference>
<dbReference type="InterPro" id="IPR000792">
    <property type="entry name" value="Tscrpt_reg_LuxR_C"/>
</dbReference>
<dbReference type="SMART" id="SM00421">
    <property type="entry name" value="HTH_LUXR"/>
    <property type="match status" value="1"/>
</dbReference>
<dbReference type="InterPro" id="IPR016032">
    <property type="entry name" value="Sig_transdc_resp-reg_C-effctor"/>
</dbReference>
<dbReference type="EMBL" id="JADIMF010000151">
    <property type="protein sequence ID" value="MBO8469941.1"/>
    <property type="molecule type" value="Genomic_DNA"/>
</dbReference>
<protein>
    <recommendedName>
        <fullName evidence="1">HTH luxR-type domain-containing protein</fullName>
    </recommendedName>
</protein>
<sequence>MRRIIARDDHPLLSAIGRDFEIMMLPHPVIIGHADFLILIQPSIGEILNEAEMLEGMNTHIIVFTEPYREMLLKALFSSVSVINPEDRDAGEKLSDILKNEIHGQKEIRFTENEKRTLAEMPFGLCNKELSKRLGMTERQIRRIKEHIMAKTGLVSSEQLLVYSLLRCELSTRSSLNI</sequence>
<dbReference type="Proteomes" id="UP000810292">
    <property type="component" value="Unassembled WGS sequence"/>
</dbReference>
<reference evidence="2" key="2">
    <citation type="journal article" date="2021" name="PeerJ">
        <title>Extensive microbial diversity within the chicken gut microbiome revealed by metagenomics and culture.</title>
        <authorList>
            <person name="Gilroy R."/>
            <person name="Ravi A."/>
            <person name="Getino M."/>
            <person name="Pursley I."/>
            <person name="Horton D.L."/>
            <person name="Alikhan N.F."/>
            <person name="Baker D."/>
            <person name="Gharbi K."/>
            <person name="Hall N."/>
            <person name="Watson M."/>
            <person name="Adriaenssens E.M."/>
            <person name="Foster-Nyarko E."/>
            <person name="Jarju S."/>
            <person name="Secka A."/>
            <person name="Antonio M."/>
            <person name="Oren A."/>
            <person name="Chaudhuri R.R."/>
            <person name="La Ragione R."/>
            <person name="Hildebrand F."/>
            <person name="Pallen M.J."/>
        </authorList>
    </citation>
    <scope>NUCLEOTIDE SEQUENCE</scope>
    <source>
        <strain evidence="2">14700</strain>
    </source>
</reference>
<dbReference type="GO" id="GO:0003677">
    <property type="term" value="F:DNA binding"/>
    <property type="evidence" value="ECO:0007669"/>
    <property type="project" value="InterPro"/>
</dbReference>
<reference evidence="2" key="1">
    <citation type="submission" date="2020-10" db="EMBL/GenBank/DDBJ databases">
        <authorList>
            <person name="Gilroy R."/>
        </authorList>
    </citation>
    <scope>NUCLEOTIDE SEQUENCE</scope>
    <source>
        <strain evidence="2">14700</strain>
    </source>
</reference>
<dbReference type="GO" id="GO:0006355">
    <property type="term" value="P:regulation of DNA-templated transcription"/>
    <property type="evidence" value="ECO:0007669"/>
    <property type="project" value="InterPro"/>
</dbReference>
<evidence type="ECO:0000313" key="2">
    <source>
        <dbReference type="EMBL" id="MBO8469941.1"/>
    </source>
</evidence>
<organism evidence="2 3">
    <name type="scientific">Candidatus Ornithospirochaeta stercoravium</name>
    <dbReference type="NCBI Taxonomy" id="2840897"/>
    <lineage>
        <taxon>Bacteria</taxon>
        <taxon>Pseudomonadati</taxon>
        <taxon>Spirochaetota</taxon>
        <taxon>Spirochaetia</taxon>
        <taxon>Spirochaetales</taxon>
        <taxon>Spirochaetaceae</taxon>
        <taxon>Spirochaetaceae incertae sedis</taxon>
        <taxon>Candidatus Ornithospirochaeta</taxon>
    </lineage>
</organism>
<comment type="caution">
    <text evidence="2">The sequence shown here is derived from an EMBL/GenBank/DDBJ whole genome shotgun (WGS) entry which is preliminary data.</text>
</comment>
<dbReference type="Gene3D" id="1.10.10.10">
    <property type="entry name" value="Winged helix-like DNA-binding domain superfamily/Winged helix DNA-binding domain"/>
    <property type="match status" value="1"/>
</dbReference>
<name>A0A9D9ICY3_9SPIO</name>
<evidence type="ECO:0000313" key="3">
    <source>
        <dbReference type="Proteomes" id="UP000810292"/>
    </source>
</evidence>
<feature type="domain" description="HTH luxR-type" evidence="1">
    <location>
        <begin position="107"/>
        <end position="164"/>
    </location>
</feature>